<organism evidence="2 3">
    <name type="scientific">Chaetomium globosum (strain ATCC 6205 / CBS 148.51 / DSM 1962 / NBRC 6347 / NRRL 1970)</name>
    <name type="common">Soil fungus</name>
    <dbReference type="NCBI Taxonomy" id="306901"/>
    <lineage>
        <taxon>Eukaryota</taxon>
        <taxon>Fungi</taxon>
        <taxon>Dikarya</taxon>
        <taxon>Ascomycota</taxon>
        <taxon>Pezizomycotina</taxon>
        <taxon>Sordariomycetes</taxon>
        <taxon>Sordariomycetidae</taxon>
        <taxon>Sordariales</taxon>
        <taxon>Chaetomiaceae</taxon>
        <taxon>Chaetomium</taxon>
    </lineage>
</organism>
<dbReference type="EMBL" id="CH408030">
    <property type="protein sequence ID" value="EAQ90735.1"/>
    <property type="molecule type" value="Genomic_DNA"/>
</dbReference>
<name>Q2HAT4_CHAGB</name>
<evidence type="ECO:0000313" key="3">
    <source>
        <dbReference type="Proteomes" id="UP000001056"/>
    </source>
</evidence>
<accession>Q2HAT4</accession>
<dbReference type="VEuPathDB" id="FungiDB:CHGG_02670"/>
<feature type="compositionally biased region" description="Gly residues" evidence="1">
    <location>
        <begin position="1"/>
        <end position="10"/>
    </location>
</feature>
<feature type="region of interest" description="Disordered" evidence="1">
    <location>
        <begin position="1"/>
        <end position="25"/>
    </location>
</feature>
<dbReference type="GeneID" id="4389201"/>
<dbReference type="InParanoid" id="Q2HAT4"/>
<dbReference type="HOGENOM" id="CLU_3368418_0_0_1"/>
<dbReference type="RefSeq" id="XP_001229186.1">
    <property type="nucleotide sequence ID" value="XM_001229185.1"/>
</dbReference>
<dbReference type="Proteomes" id="UP000001056">
    <property type="component" value="Unassembled WGS sequence"/>
</dbReference>
<evidence type="ECO:0000313" key="2">
    <source>
        <dbReference type="EMBL" id="EAQ90735.1"/>
    </source>
</evidence>
<proteinExistence type="predicted"/>
<evidence type="ECO:0000256" key="1">
    <source>
        <dbReference type="SAM" id="MobiDB-lite"/>
    </source>
</evidence>
<feature type="compositionally biased region" description="Polar residues" evidence="1">
    <location>
        <begin position="12"/>
        <end position="21"/>
    </location>
</feature>
<dbReference type="AlphaFoldDB" id="Q2HAT4"/>
<reference evidence="3" key="1">
    <citation type="journal article" date="2015" name="Genome Announc.">
        <title>Draft genome sequence of the cellulolytic fungus Chaetomium globosum.</title>
        <authorList>
            <person name="Cuomo C.A."/>
            <person name="Untereiner W.A."/>
            <person name="Ma L.-J."/>
            <person name="Grabherr M."/>
            <person name="Birren B.W."/>
        </authorList>
    </citation>
    <scope>NUCLEOTIDE SEQUENCE [LARGE SCALE GENOMIC DNA]</scope>
    <source>
        <strain evidence="3">ATCC 6205 / CBS 148.51 / DSM 1962 / NBRC 6347 / NRRL 1970</strain>
    </source>
</reference>
<sequence length="35" mass="3774">MGGYLGGGGSRPHSQLPSTPMHNGPCYWWQVTRGT</sequence>
<keyword evidence="3" id="KW-1185">Reference proteome</keyword>
<protein>
    <submittedName>
        <fullName evidence="2">Uncharacterized protein</fullName>
    </submittedName>
</protein>
<gene>
    <name evidence="2" type="ORF">CHGG_02670</name>
</gene>